<feature type="non-terminal residue" evidence="1">
    <location>
        <position position="1"/>
    </location>
</feature>
<feature type="non-terminal residue" evidence="1">
    <location>
        <position position="53"/>
    </location>
</feature>
<dbReference type="GO" id="GO:0009306">
    <property type="term" value="P:protein secretion"/>
    <property type="evidence" value="ECO:0007669"/>
    <property type="project" value="InterPro"/>
</dbReference>
<proteinExistence type="predicted"/>
<dbReference type="Pfam" id="PF11654">
    <property type="entry name" value="NCE101"/>
    <property type="match status" value="1"/>
</dbReference>
<dbReference type="InterPro" id="IPR024242">
    <property type="entry name" value="NCE101"/>
</dbReference>
<name>A0A0H1B8A0_9EURO</name>
<dbReference type="STRING" id="2060906.A0A0H1B8A0"/>
<evidence type="ECO:0000313" key="1">
    <source>
        <dbReference type="EMBL" id="KLJ07237.1"/>
    </source>
</evidence>
<dbReference type="EMBL" id="LDEV01002871">
    <property type="protein sequence ID" value="KLJ07237.1"/>
    <property type="molecule type" value="Genomic_DNA"/>
</dbReference>
<dbReference type="AlphaFoldDB" id="A0A0H1B8A0"/>
<sequence>KIPPTQNRIADPLFAVFIGSSAAYVRIRREHRGKHPDQPSDARYLFNLGLRRV</sequence>
<keyword evidence="2" id="KW-1185">Reference proteome</keyword>
<dbReference type="OrthoDB" id="2155101at2759"/>
<gene>
    <name evidence="1" type="ORF">EMPG_17276</name>
</gene>
<dbReference type="Proteomes" id="UP000053573">
    <property type="component" value="Unassembled WGS sequence"/>
</dbReference>
<evidence type="ECO:0000313" key="2">
    <source>
        <dbReference type="Proteomes" id="UP000053573"/>
    </source>
</evidence>
<reference evidence="2" key="1">
    <citation type="journal article" date="2015" name="PLoS Genet.">
        <title>The dynamic genome and transcriptome of the human fungal pathogen Blastomyces and close relative Emmonsia.</title>
        <authorList>
            <person name="Munoz J.F."/>
            <person name="Gauthier G.M."/>
            <person name="Desjardins C.A."/>
            <person name="Gallo J.E."/>
            <person name="Holder J."/>
            <person name="Sullivan T.D."/>
            <person name="Marty A.J."/>
            <person name="Carmen J.C."/>
            <person name="Chen Z."/>
            <person name="Ding L."/>
            <person name="Gujja S."/>
            <person name="Magrini V."/>
            <person name="Misas E."/>
            <person name="Mitreva M."/>
            <person name="Priest M."/>
            <person name="Saif S."/>
            <person name="Whiston E.A."/>
            <person name="Young S."/>
            <person name="Zeng Q."/>
            <person name="Goldman W.E."/>
            <person name="Mardis E.R."/>
            <person name="Taylor J.W."/>
            <person name="McEwen J.G."/>
            <person name="Clay O.K."/>
            <person name="Klein B.S."/>
            <person name="Cuomo C.A."/>
        </authorList>
    </citation>
    <scope>NUCLEOTIDE SEQUENCE [LARGE SCALE GENOMIC DNA]</scope>
    <source>
        <strain evidence="2">UAMH 139</strain>
    </source>
</reference>
<comment type="caution">
    <text evidence="1">The sequence shown here is derived from an EMBL/GenBank/DDBJ whole genome shotgun (WGS) entry which is preliminary data.</text>
</comment>
<accession>A0A0H1B8A0</accession>
<organism evidence="1 2">
    <name type="scientific">Blastomyces silverae</name>
    <dbReference type="NCBI Taxonomy" id="2060906"/>
    <lineage>
        <taxon>Eukaryota</taxon>
        <taxon>Fungi</taxon>
        <taxon>Dikarya</taxon>
        <taxon>Ascomycota</taxon>
        <taxon>Pezizomycotina</taxon>
        <taxon>Eurotiomycetes</taxon>
        <taxon>Eurotiomycetidae</taxon>
        <taxon>Onygenales</taxon>
        <taxon>Ajellomycetaceae</taxon>
        <taxon>Blastomyces</taxon>
    </lineage>
</organism>
<protein>
    <submittedName>
        <fullName evidence="1">Uncharacterized protein</fullName>
    </submittedName>
</protein>